<protein>
    <submittedName>
        <fullName evidence="1">Uncharacterized protein</fullName>
    </submittedName>
</protein>
<reference evidence="1" key="1">
    <citation type="submission" date="2022-03" db="EMBL/GenBank/DDBJ databases">
        <authorList>
            <person name="Alioto T."/>
            <person name="Alioto T."/>
            <person name="Gomez Garrido J."/>
        </authorList>
    </citation>
    <scope>NUCLEOTIDE SEQUENCE</scope>
</reference>
<evidence type="ECO:0000313" key="2">
    <source>
        <dbReference type="Proteomes" id="UP001295444"/>
    </source>
</evidence>
<name>A0AAD1WER9_PELCU</name>
<sequence length="80" mass="8947">MSAADMDPMRTEDQAVTDRVKASEEHILDVQHEVKGLKETVLQLLSSLSALLTELDVVEDQSRRANINIRGIPERTTALF</sequence>
<proteinExistence type="predicted"/>
<accession>A0AAD1WER9</accession>
<gene>
    <name evidence="1" type="ORF">PECUL_23A031199</name>
</gene>
<dbReference type="EMBL" id="OW240918">
    <property type="protein sequence ID" value="CAH2306419.1"/>
    <property type="molecule type" value="Genomic_DNA"/>
</dbReference>
<keyword evidence="2" id="KW-1185">Reference proteome</keyword>
<organism evidence="1 2">
    <name type="scientific">Pelobates cultripes</name>
    <name type="common">Western spadefoot toad</name>
    <dbReference type="NCBI Taxonomy" id="61616"/>
    <lineage>
        <taxon>Eukaryota</taxon>
        <taxon>Metazoa</taxon>
        <taxon>Chordata</taxon>
        <taxon>Craniata</taxon>
        <taxon>Vertebrata</taxon>
        <taxon>Euteleostomi</taxon>
        <taxon>Amphibia</taxon>
        <taxon>Batrachia</taxon>
        <taxon>Anura</taxon>
        <taxon>Pelobatoidea</taxon>
        <taxon>Pelobatidae</taxon>
        <taxon>Pelobates</taxon>
    </lineage>
</organism>
<dbReference type="Proteomes" id="UP001295444">
    <property type="component" value="Chromosome 07"/>
</dbReference>
<evidence type="ECO:0000313" key="1">
    <source>
        <dbReference type="EMBL" id="CAH2306419.1"/>
    </source>
</evidence>
<dbReference type="AlphaFoldDB" id="A0AAD1WER9"/>